<dbReference type="GO" id="GO:0005829">
    <property type="term" value="C:cytosol"/>
    <property type="evidence" value="ECO:0007669"/>
    <property type="project" value="TreeGrafter"/>
</dbReference>
<feature type="region of interest" description="Disordered" evidence="3">
    <location>
        <begin position="464"/>
        <end position="604"/>
    </location>
</feature>
<dbReference type="CDD" id="cd00780">
    <property type="entry name" value="NTF2"/>
    <property type="match status" value="1"/>
</dbReference>
<dbReference type="GO" id="GO:1990904">
    <property type="term" value="C:ribonucleoprotein complex"/>
    <property type="evidence" value="ECO:0007669"/>
    <property type="project" value="TreeGrafter"/>
</dbReference>
<dbReference type="InterPro" id="IPR002075">
    <property type="entry name" value="NTF2_dom"/>
</dbReference>
<feature type="region of interest" description="Disordered" evidence="3">
    <location>
        <begin position="390"/>
        <end position="452"/>
    </location>
</feature>
<dbReference type="PROSITE" id="PS50177">
    <property type="entry name" value="NTF2_DOMAIN"/>
    <property type="match status" value="1"/>
</dbReference>
<dbReference type="PANTHER" id="PTHR10693">
    <property type="entry name" value="RAS GTPASE-ACTIVATING PROTEIN-BINDING PROTEIN"/>
    <property type="match status" value="1"/>
</dbReference>
<feature type="domain" description="RRM" evidence="4">
    <location>
        <begin position="314"/>
        <end position="393"/>
    </location>
</feature>
<evidence type="ECO:0000313" key="6">
    <source>
        <dbReference type="EMBL" id="TKV95512.1"/>
    </source>
</evidence>
<dbReference type="InterPro" id="IPR012677">
    <property type="entry name" value="Nucleotide-bd_a/b_plait_sf"/>
</dbReference>
<gene>
    <name evidence="6" type="ORF">SEVIR_9G368400v2</name>
</gene>
<dbReference type="SUPFAM" id="SSF54427">
    <property type="entry name" value="NTF2-like"/>
    <property type="match status" value="1"/>
</dbReference>
<dbReference type="Gene3D" id="3.10.450.50">
    <property type="match status" value="1"/>
</dbReference>
<dbReference type="InterPro" id="IPR018222">
    <property type="entry name" value="Nuclear_transport_factor_2_euk"/>
</dbReference>
<accession>A0A4U6T618</accession>
<dbReference type="CDD" id="cd00590">
    <property type="entry name" value="RRM_SF"/>
    <property type="match status" value="1"/>
</dbReference>
<dbReference type="InterPro" id="IPR000504">
    <property type="entry name" value="RRM_dom"/>
</dbReference>
<name>A0A4U6T618_SETVI</name>
<keyword evidence="1 2" id="KW-0694">RNA-binding</keyword>
<feature type="domain" description="NTF2" evidence="5">
    <location>
        <begin position="18"/>
        <end position="135"/>
    </location>
</feature>
<dbReference type="SMART" id="SM00360">
    <property type="entry name" value="RRM"/>
    <property type="match status" value="1"/>
</dbReference>
<proteinExistence type="predicted"/>
<feature type="region of interest" description="Disordered" evidence="3">
    <location>
        <begin position="147"/>
        <end position="181"/>
    </location>
</feature>
<evidence type="ECO:0000259" key="4">
    <source>
        <dbReference type="PROSITE" id="PS50102"/>
    </source>
</evidence>
<sequence>MAGQAGNPANHHISPHVIGGAFVQQYYHILHEQPDQVHKFYQESSMLGRPESNGTMVYVTTLGNINEKIMSMDFRNCLTEIETADAQLSHEDGVLIVVTGSLTSDEGVCRRFTQSFFLAPQESGGYFVLNDVFRFISERKPAEINQVVTQENESSQNGRSASESCSALPEPTPADRSVISDHVTTENIVTERQISNPPVNGTAVENNVHAEPPVQVAKEDPKKAPVAAPPPPAPTPTDVTKKSYASIVKDMKEGPPTPQVAKTTPSVAKQKPAPKPVSKAVEGPEKSSAKPTQANETSDGIVAQNNSSRNEPGYSIFIKNLPFSANIEIVEEEFKRFGTIKPGGVQVRHNKDDRFVFGFVQYESQQSMQAAIEASPIHMEEKEVHIEAKRANSRGGRFQSGRGVYHGDNFRGRGGSYVDNANYRGSDNFNRRNEGEGYNRRNDGDFYNRRNDGEIYRRNDGEIYNRRNDGENYNRRNDGDNYNIRNERSDGDNYNRRNERSDGENFNRRNDGENFNRRNDGENYNRRNDGGENFNRRNDGGENFNRRNNFRNHNEFSGRGRGPPPPGNGYHQNGNGLHPARPFQNGNGRFGRVNSGPKQSPVAV</sequence>
<dbReference type="InterPro" id="IPR032710">
    <property type="entry name" value="NTF2-like_dom_sf"/>
</dbReference>
<dbReference type="Gene3D" id="3.30.70.330">
    <property type="match status" value="1"/>
</dbReference>
<dbReference type="FunFam" id="3.10.450.50:FF:000003">
    <property type="entry name" value="Nuclear transport factor 2 family protein"/>
    <property type="match status" value="1"/>
</dbReference>
<evidence type="ECO:0000256" key="3">
    <source>
        <dbReference type="SAM" id="MobiDB-lite"/>
    </source>
</evidence>
<dbReference type="OMA" id="PVQMTKE"/>
<feature type="compositionally biased region" description="Basic and acidic residues" evidence="3">
    <location>
        <begin position="429"/>
        <end position="452"/>
    </location>
</feature>
<dbReference type="PROSITE" id="PS50102">
    <property type="entry name" value="RRM"/>
    <property type="match status" value="1"/>
</dbReference>
<dbReference type="AlphaFoldDB" id="A0A4U6T618"/>
<feature type="compositionally biased region" description="Basic and acidic residues" evidence="3">
    <location>
        <begin position="464"/>
        <end position="540"/>
    </location>
</feature>
<dbReference type="Gramene" id="TKV95512">
    <property type="protein sequence ID" value="TKV95512"/>
    <property type="gene ID" value="SEVIR_9G368400v2"/>
</dbReference>
<dbReference type="InterPro" id="IPR039539">
    <property type="entry name" value="Ras_GTPase_bind_prot"/>
</dbReference>
<dbReference type="Proteomes" id="UP000298652">
    <property type="component" value="Chromosome 9"/>
</dbReference>
<dbReference type="EMBL" id="CM016560">
    <property type="protein sequence ID" value="TKV95512.1"/>
    <property type="molecule type" value="Genomic_DNA"/>
</dbReference>
<dbReference type="GO" id="GO:0003729">
    <property type="term" value="F:mRNA binding"/>
    <property type="evidence" value="ECO:0007669"/>
    <property type="project" value="TreeGrafter"/>
</dbReference>
<dbReference type="SUPFAM" id="SSF54928">
    <property type="entry name" value="RNA-binding domain, RBD"/>
    <property type="match status" value="1"/>
</dbReference>
<protein>
    <recommendedName>
        <fullName evidence="8">NTF2 domain-containing protein</fullName>
    </recommendedName>
</protein>
<dbReference type="Pfam" id="PF00076">
    <property type="entry name" value="RRM_1"/>
    <property type="match status" value="1"/>
</dbReference>
<dbReference type="PANTHER" id="PTHR10693:SF75">
    <property type="entry name" value="NUCLEAR TRANSPORT FACTOR 2"/>
    <property type="match status" value="1"/>
</dbReference>
<reference evidence="6" key="1">
    <citation type="submission" date="2019-03" db="EMBL/GenBank/DDBJ databases">
        <title>WGS assembly of Setaria viridis.</title>
        <authorList>
            <person name="Huang P."/>
            <person name="Jenkins J."/>
            <person name="Grimwood J."/>
            <person name="Barry K."/>
            <person name="Healey A."/>
            <person name="Mamidi S."/>
            <person name="Sreedasyam A."/>
            <person name="Shu S."/>
            <person name="Feldman M."/>
            <person name="Wu J."/>
            <person name="Yu Y."/>
            <person name="Chen C."/>
            <person name="Johnson J."/>
            <person name="Rokhsar D."/>
            <person name="Baxter I."/>
            <person name="Schmutz J."/>
            <person name="Brutnell T."/>
            <person name="Kellogg E."/>
        </authorList>
    </citation>
    <scope>NUCLEOTIDE SEQUENCE [LARGE SCALE GENOMIC DNA]</scope>
</reference>
<dbReference type="InterPro" id="IPR035979">
    <property type="entry name" value="RBD_domain_sf"/>
</dbReference>
<feature type="compositionally biased region" description="Polar residues" evidence="3">
    <location>
        <begin position="289"/>
        <end position="310"/>
    </location>
</feature>
<feature type="region of interest" description="Disordered" evidence="3">
    <location>
        <begin position="215"/>
        <end position="311"/>
    </location>
</feature>
<keyword evidence="7" id="KW-1185">Reference proteome</keyword>
<evidence type="ECO:0000259" key="5">
    <source>
        <dbReference type="PROSITE" id="PS50177"/>
    </source>
</evidence>
<evidence type="ECO:0008006" key="8">
    <source>
        <dbReference type="Google" id="ProtNLM"/>
    </source>
</evidence>
<evidence type="ECO:0000256" key="1">
    <source>
        <dbReference type="ARBA" id="ARBA00022884"/>
    </source>
</evidence>
<dbReference type="Pfam" id="PF02136">
    <property type="entry name" value="NTF2"/>
    <property type="match status" value="1"/>
</dbReference>
<organism evidence="6 7">
    <name type="scientific">Setaria viridis</name>
    <name type="common">Green bristlegrass</name>
    <name type="synonym">Setaria italica subsp. viridis</name>
    <dbReference type="NCBI Taxonomy" id="4556"/>
    <lineage>
        <taxon>Eukaryota</taxon>
        <taxon>Viridiplantae</taxon>
        <taxon>Streptophyta</taxon>
        <taxon>Embryophyta</taxon>
        <taxon>Tracheophyta</taxon>
        <taxon>Spermatophyta</taxon>
        <taxon>Magnoliopsida</taxon>
        <taxon>Liliopsida</taxon>
        <taxon>Poales</taxon>
        <taxon>Poaceae</taxon>
        <taxon>PACMAD clade</taxon>
        <taxon>Panicoideae</taxon>
        <taxon>Panicodae</taxon>
        <taxon>Paniceae</taxon>
        <taxon>Cenchrinae</taxon>
        <taxon>Setaria</taxon>
    </lineage>
</organism>
<evidence type="ECO:0000313" key="7">
    <source>
        <dbReference type="Proteomes" id="UP000298652"/>
    </source>
</evidence>
<evidence type="ECO:0000256" key="2">
    <source>
        <dbReference type="PROSITE-ProRule" id="PRU00176"/>
    </source>
</evidence>
<feature type="compositionally biased region" description="Polar residues" evidence="3">
    <location>
        <begin position="147"/>
        <end position="165"/>
    </location>
</feature>